<evidence type="ECO:0000313" key="4">
    <source>
        <dbReference type="Proteomes" id="UP000002774"/>
    </source>
</evidence>
<dbReference type="eggNOG" id="COG1073">
    <property type="taxonomic scope" value="Bacteria"/>
</dbReference>
<evidence type="ECO:0000259" key="2">
    <source>
        <dbReference type="Pfam" id="PF01738"/>
    </source>
</evidence>
<dbReference type="SUPFAM" id="SSF53474">
    <property type="entry name" value="alpha/beta-Hydrolases"/>
    <property type="match status" value="1"/>
</dbReference>
<evidence type="ECO:0000256" key="1">
    <source>
        <dbReference type="SAM" id="SignalP"/>
    </source>
</evidence>
<keyword evidence="4" id="KW-1185">Reference proteome</keyword>
<dbReference type="PANTHER" id="PTHR47381:SF3">
    <property type="entry name" value="ALPHA_BETA-HYDROLASES SUPERFAMILY PROTEIN"/>
    <property type="match status" value="1"/>
</dbReference>
<dbReference type="InterPro" id="IPR029058">
    <property type="entry name" value="AB_hydrolase_fold"/>
</dbReference>
<feature type="signal peptide" evidence="1">
    <location>
        <begin position="1"/>
        <end position="26"/>
    </location>
</feature>
<feature type="domain" description="Dienelactone hydrolase" evidence="2">
    <location>
        <begin position="90"/>
        <end position="219"/>
    </location>
</feature>
<sequence length="357" mass="40160">MFPFLIRLKVVLPSMVLCLYVSITFAQTDQYPPAAQVATDFHRMLDRPKVNPRPHFKSIITDSAIVEKGSIYSEQDEQVPILIYKPLTKAKNFPVVIVLHSTGGSKDGREIKNILYQLTRKGIMGVAIDARYHGARIPGGAHGSKEYVEAATQAWENTEPAKQPHPFLWDTAYDLWRLTDYLVTRADVQPKRIGMTGISMGGIETWMAASVDARIKVAVLDIAAQSFNWSLENNRWQGRARTIQATHLRAAKDLGDTVLNQKNVKAVWDKLLPGITEEFDCPSMLRLFAPRPLLVLSTEKDANCPLPGAQIAFESARVAYTAVNAEKKLKMDIAVNQPHRATPEHMKMLVDWFVRWL</sequence>
<dbReference type="InterPro" id="IPR002925">
    <property type="entry name" value="Dienelactn_hydro"/>
</dbReference>
<keyword evidence="1" id="KW-0732">Signal</keyword>
<dbReference type="HOGENOM" id="CLU_054292_1_0_10"/>
<dbReference type="Gene3D" id="3.40.50.1820">
    <property type="entry name" value="alpha/beta hydrolase"/>
    <property type="match status" value="1"/>
</dbReference>
<accession>H1Y566</accession>
<evidence type="ECO:0000313" key="3">
    <source>
        <dbReference type="EMBL" id="EHQ28609.1"/>
    </source>
</evidence>
<organism evidence="3 4">
    <name type="scientific">Mucilaginibacter paludis DSM 18603</name>
    <dbReference type="NCBI Taxonomy" id="714943"/>
    <lineage>
        <taxon>Bacteria</taxon>
        <taxon>Pseudomonadati</taxon>
        <taxon>Bacteroidota</taxon>
        <taxon>Sphingobacteriia</taxon>
        <taxon>Sphingobacteriales</taxon>
        <taxon>Sphingobacteriaceae</taxon>
        <taxon>Mucilaginibacter</taxon>
    </lineage>
</organism>
<dbReference type="OrthoDB" id="3668964at2"/>
<feature type="chain" id="PRO_5003558780" description="Dienelactone hydrolase domain-containing protein" evidence="1">
    <location>
        <begin position="27"/>
        <end position="357"/>
    </location>
</feature>
<gene>
    <name evidence="3" type="ORF">Mucpa_4519</name>
</gene>
<dbReference type="Proteomes" id="UP000002774">
    <property type="component" value="Chromosome"/>
</dbReference>
<reference evidence="3" key="1">
    <citation type="submission" date="2011-09" db="EMBL/GenBank/DDBJ databases">
        <title>The permanent draft genome of Mucilaginibacter paludis DSM 18603.</title>
        <authorList>
            <consortium name="US DOE Joint Genome Institute (JGI-PGF)"/>
            <person name="Lucas S."/>
            <person name="Han J."/>
            <person name="Lapidus A."/>
            <person name="Bruce D."/>
            <person name="Goodwin L."/>
            <person name="Pitluck S."/>
            <person name="Peters L."/>
            <person name="Kyrpides N."/>
            <person name="Mavromatis K."/>
            <person name="Ivanova N."/>
            <person name="Mikhailova N."/>
            <person name="Held B."/>
            <person name="Detter J.C."/>
            <person name="Tapia R."/>
            <person name="Han C."/>
            <person name="Land M."/>
            <person name="Hauser L."/>
            <person name="Markowitz V."/>
            <person name="Cheng J.-F."/>
            <person name="Hugenholtz P."/>
            <person name="Woyke T."/>
            <person name="Wu D."/>
            <person name="Tindall B."/>
            <person name="Brambilla E."/>
            <person name="Klenk H.-P."/>
            <person name="Eisen J.A."/>
        </authorList>
    </citation>
    <scope>NUCLEOTIDE SEQUENCE [LARGE SCALE GENOMIC DNA]</scope>
    <source>
        <strain evidence="3">DSM 18603</strain>
    </source>
</reference>
<dbReference type="STRING" id="714943.Mucpa_4519"/>
<dbReference type="Pfam" id="PF01738">
    <property type="entry name" value="DLH"/>
    <property type="match status" value="1"/>
</dbReference>
<dbReference type="RefSeq" id="WP_008509483.1">
    <property type="nucleotide sequence ID" value="NZ_CM001403.1"/>
</dbReference>
<proteinExistence type="predicted"/>
<dbReference type="EMBL" id="CM001403">
    <property type="protein sequence ID" value="EHQ28609.1"/>
    <property type="molecule type" value="Genomic_DNA"/>
</dbReference>
<protein>
    <recommendedName>
        <fullName evidence="2">Dienelactone hydrolase domain-containing protein</fullName>
    </recommendedName>
</protein>
<dbReference type="GO" id="GO:0016787">
    <property type="term" value="F:hydrolase activity"/>
    <property type="evidence" value="ECO:0007669"/>
    <property type="project" value="InterPro"/>
</dbReference>
<name>H1Y566_9SPHI</name>
<dbReference type="PANTHER" id="PTHR47381">
    <property type="entry name" value="ALPHA/BETA-HYDROLASES SUPERFAMILY PROTEIN"/>
    <property type="match status" value="1"/>
</dbReference>
<dbReference type="AlphaFoldDB" id="H1Y566"/>